<dbReference type="Gene3D" id="3.20.20.80">
    <property type="entry name" value="Glycosidases"/>
    <property type="match status" value="1"/>
</dbReference>
<feature type="compositionally biased region" description="Low complexity" evidence="1">
    <location>
        <begin position="58"/>
        <end position="75"/>
    </location>
</feature>
<name>A0ABP9P7U9_9ACTN</name>
<feature type="chain" id="PRO_5047281275" description="DUF1906 domain-containing protein" evidence="2">
    <location>
        <begin position="23"/>
        <end position="330"/>
    </location>
</feature>
<accession>A0ABP9P7U9</accession>
<dbReference type="Proteomes" id="UP001500221">
    <property type="component" value="Unassembled WGS sequence"/>
</dbReference>
<protein>
    <recommendedName>
        <fullName evidence="5">DUF1906 domain-containing protein</fullName>
    </recommendedName>
</protein>
<evidence type="ECO:0000313" key="3">
    <source>
        <dbReference type="EMBL" id="GAA5142092.1"/>
    </source>
</evidence>
<proteinExistence type="predicted"/>
<dbReference type="RefSeq" id="WP_345454202.1">
    <property type="nucleotide sequence ID" value="NZ_BAABKG010000001.1"/>
</dbReference>
<reference evidence="4" key="1">
    <citation type="journal article" date="2019" name="Int. J. Syst. Evol. Microbiol.">
        <title>The Global Catalogue of Microorganisms (GCM) 10K type strain sequencing project: providing services to taxonomists for standard genome sequencing and annotation.</title>
        <authorList>
            <consortium name="The Broad Institute Genomics Platform"/>
            <consortium name="The Broad Institute Genome Sequencing Center for Infectious Disease"/>
            <person name="Wu L."/>
            <person name="Ma J."/>
        </authorList>
    </citation>
    <scope>NUCLEOTIDE SEQUENCE [LARGE SCALE GENOMIC DNA]</scope>
    <source>
        <strain evidence="4">JCM 18459</strain>
    </source>
</reference>
<feature type="region of interest" description="Disordered" evidence="1">
    <location>
        <begin position="24"/>
        <end position="76"/>
    </location>
</feature>
<evidence type="ECO:0000313" key="4">
    <source>
        <dbReference type="Proteomes" id="UP001500221"/>
    </source>
</evidence>
<keyword evidence="2" id="KW-0732">Signal</keyword>
<feature type="compositionally biased region" description="Low complexity" evidence="1">
    <location>
        <begin position="24"/>
        <end position="38"/>
    </location>
</feature>
<evidence type="ECO:0000256" key="1">
    <source>
        <dbReference type="SAM" id="MobiDB-lite"/>
    </source>
</evidence>
<organism evidence="3 4">
    <name type="scientific">Nocardioides marinquilinus</name>
    <dbReference type="NCBI Taxonomy" id="1210400"/>
    <lineage>
        <taxon>Bacteria</taxon>
        <taxon>Bacillati</taxon>
        <taxon>Actinomycetota</taxon>
        <taxon>Actinomycetes</taxon>
        <taxon>Propionibacteriales</taxon>
        <taxon>Nocardioidaceae</taxon>
        <taxon>Nocardioides</taxon>
    </lineage>
</organism>
<comment type="caution">
    <text evidence="3">The sequence shown here is derived from an EMBL/GenBank/DDBJ whole genome shotgun (WGS) entry which is preliminary data.</text>
</comment>
<dbReference type="SUPFAM" id="SSF51445">
    <property type="entry name" value="(Trans)glycosidases"/>
    <property type="match status" value="1"/>
</dbReference>
<dbReference type="EMBL" id="BAABKG010000001">
    <property type="protein sequence ID" value="GAA5142092.1"/>
    <property type="molecule type" value="Genomic_DNA"/>
</dbReference>
<gene>
    <name evidence="3" type="ORF">GCM10023340_05010</name>
</gene>
<evidence type="ECO:0000256" key="2">
    <source>
        <dbReference type="SAM" id="SignalP"/>
    </source>
</evidence>
<feature type="signal peptide" evidence="2">
    <location>
        <begin position="1"/>
        <end position="22"/>
    </location>
</feature>
<evidence type="ECO:0008006" key="5">
    <source>
        <dbReference type="Google" id="ProtNLM"/>
    </source>
</evidence>
<dbReference type="InterPro" id="IPR017853">
    <property type="entry name" value="GH"/>
</dbReference>
<sequence>MRRAAWVGAALLLALTTACGLAPEAAPDDAAATSEASAPAPPSTGERQRQDDGPIEVPEPTAAPSSTPSQPVVPTRDPLADLVEDIEIADEPVLGADVSWPQCEPGLGIPQKRSHGGPMPVPEAEYVVVGLTNGPGFYPNPCLADQVEWVRSRGLMIGAYAVASYPEQRFVDELGADGPYDGSTELGALANTGYQQALYNVGLMKDAGLLTPLVWIDVEPVPDFEWSADREANASVVAGVARGYQDAGYAIGVYSTPYLWEGVVGDFSLGVPEWRAAGQTSREEALGRCGEDWVIQGGAAVMGQWVQDARDMNVTCPGIATDLSAWFHRY</sequence>
<dbReference type="PROSITE" id="PS51257">
    <property type="entry name" value="PROKAR_LIPOPROTEIN"/>
    <property type="match status" value="1"/>
</dbReference>
<keyword evidence="4" id="KW-1185">Reference proteome</keyword>